<dbReference type="EMBL" id="CAJVPK010000013">
    <property type="protein sequence ID" value="CAG8433273.1"/>
    <property type="molecule type" value="Genomic_DNA"/>
</dbReference>
<dbReference type="InterPro" id="IPR022127">
    <property type="entry name" value="STIMATE/YPL162C"/>
</dbReference>
<evidence type="ECO:0000313" key="3">
    <source>
        <dbReference type="Proteomes" id="UP000789706"/>
    </source>
</evidence>
<feature type="transmembrane region" description="Helical" evidence="1">
    <location>
        <begin position="68"/>
        <end position="87"/>
    </location>
</feature>
<comment type="caution">
    <text evidence="2">The sequence shown here is derived from an EMBL/GenBank/DDBJ whole genome shotgun (WGS) entry which is preliminary data.</text>
</comment>
<dbReference type="Pfam" id="PF12400">
    <property type="entry name" value="STIMATE"/>
    <property type="match status" value="1"/>
</dbReference>
<dbReference type="GO" id="GO:0016020">
    <property type="term" value="C:membrane"/>
    <property type="evidence" value="ECO:0007669"/>
    <property type="project" value="TreeGrafter"/>
</dbReference>
<accession>A0A9N8YMA8</accession>
<protein>
    <submittedName>
        <fullName evidence="2">4154_t:CDS:1</fullName>
    </submittedName>
</protein>
<proteinExistence type="predicted"/>
<evidence type="ECO:0000313" key="2">
    <source>
        <dbReference type="EMBL" id="CAG8433273.1"/>
    </source>
</evidence>
<gene>
    <name evidence="2" type="ORF">DEBURN_LOCUS404</name>
</gene>
<dbReference type="Proteomes" id="UP000789706">
    <property type="component" value="Unassembled WGS sequence"/>
</dbReference>
<dbReference type="PANTHER" id="PTHR31735:SF1">
    <property type="entry name" value="VACUOLAR MEMBRANE PROTEIN YPL162C"/>
    <property type="match status" value="1"/>
</dbReference>
<keyword evidence="3" id="KW-1185">Reference proteome</keyword>
<sequence length="213" mass="24944">MVENDDKDCVLLDNFAIFVQILLASIAFSTLIYKRHRERPQRPLPMPFLFNVGKWLMGWTLHDKKLQVVFVMLIFPLIMNIVQFWLVDQVIKKKLEKVKLEGTDSSREDEMFLRVDISDDELSYNESLSSYHPKGSNVSLSSTYNSAPLLKGTFSNNENNFNYNGSREEVYIELHPYDYVSRLRSREICIVIKNGSKEIKTTFWEDLFEEPEA</sequence>
<reference evidence="2" key="1">
    <citation type="submission" date="2021-06" db="EMBL/GenBank/DDBJ databases">
        <authorList>
            <person name="Kallberg Y."/>
            <person name="Tangrot J."/>
            <person name="Rosling A."/>
        </authorList>
    </citation>
    <scope>NUCLEOTIDE SEQUENCE</scope>
    <source>
        <strain evidence="2">AZ414A</strain>
    </source>
</reference>
<dbReference type="PANTHER" id="PTHR31735">
    <property type="entry name" value="VACUOLAR MEMBRANE PROTEIN YPL162C"/>
    <property type="match status" value="1"/>
</dbReference>
<keyword evidence="1" id="KW-0472">Membrane</keyword>
<keyword evidence="1" id="KW-0812">Transmembrane</keyword>
<evidence type="ECO:0000256" key="1">
    <source>
        <dbReference type="SAM" id="Phobius"/>
    </source>
</evidence>
<keyword evidence="1" id="KW-1133">Transmembrane helix</keyword>
<feature type="transmembrane region" description="Helical" evidence="1">
    <location>
        <begin position="15"/>
        <end position="33"/>
    </location>
</feature>
<dbReference type="OrthoDB" id="431202at2759"/>
<organism evidence="2 3">
    <name type="scientific">Diversispora eburnea</name>
    <dbReference type="NCBI Taxonomy" id="1213867"/>
    <lineage>
        <taxon>Eukaryota</taxon>
        <taxon>Fungi</taxon>
        <taxon>Fungi incertae sedis</taxon>
        <taxon>Mucoromycota</taxon>
        <taxon>Glomeromycotina</taxon>
        <taxon>Glomeromycetes</taxon>
        <taxon>Diversisporales</taxon>
        <taxon>Diversisporaceae</taxon>
        <taxon>Diversispora</taxon>
    </lineage>
</organism>
<name>A0A9N8YMA8_9GLOM</name>
<dbReference type="AlphaFoldDB" id="A0A9N8YMA8"/>